<dbReference type="GO" id="GO:0042144">
    <property type="term" value="P:vacuole fusion, non-autophagic"/>
    <property type="evidence" value="ECO:0007669"/>
    <property type="project" value="TreeGrafter"/>
</dbReference>
<protein>
    <submittedName>
        <fullName evidence="2">Uncharacterized protein</fullName>
    </submittedName>
</protein>
<evidence type="ECO:0000313" key="3">
    <source>
        <dbReference type="Proteomes" id="UP000249757"/>
    </source>
</evidence>
<comment type="caution">
    <text evidence="2">The sequence shown here is derived from an EMBL/GenBank/DDBJ whole genome shotgun (WGS) entry which is preliminary data.</text>
</comment>
<dbReference type="GO" id="GO:0004866">
    <property type="term" value="F:endopeptidase inhibitor activity"/>
    <property type="evidence" value="ECO:0007669"/>
    <property type="project" value="TreeGrafter"/>
</dbReference>
<dbReference type="AlphaFoldDB" id="A0A2W1GD34"/>
<gene>
    <name evidence="2" type="ORF">Ptr86124_003841</name>
</gene>
<proteinExistence type="inferred from homology"/>
<sequence>MRSVIFTFLVALLATFAMAVAPQRSVIISWPKGTPNEIVQQGKDAIKKAGGVITHEYNIIQGFAATAPSTALEMVTALSDVYKCEIEEDGIVTTQQD</sequence>
<name>A0A2W1GD34_9PLEO</name>
<organism evidence="2 3">
    <name type="scientific">Pyrenophora tritici-repentis</name>
    <dbReference type="NCBI Taxonomy" id="45151"/>
    <lineage>
        <taxon>Eukaryota</taxon>
        <taxon>Fungi</taxon>
        <taxon>Dikarya</taxon>
        <taxon>Ascomycota</taxon>
        <taxon>Pezizomycotina</taxon>
        <taxon>Dothideomycetes</taxon>
        <taxon>Pleosporomycetidae</taxon>
        <taxon>Pleosporales</taxon>
        <taxon>Pleosporineae</taxon>
        <taxon>Pleosporaceae</taxon>
        <taxon>Pyrenophora</taxon>
    </lineage>
</organism>
<dbReference type="PANTHER" id="PTHR28288">
    <property type="entry name" value="PROTEASE B INHIBITOR 2"/>
    <property type="match status" value="1"/>
</dbReference>
<evidence type="ECO:0000313" key="2">
    <source>
        <dbReference type="EMBL" id="KAI1516904.1"/>
    </source>
</evidence>
<accession>A0A2W1GD34</accession>
<dbReference type="OrthoDB" id="3888684at2759"/>
<dbReference type="SUPFAM" id="SSF54897">
    <property type="entry name" value="Protease propeptides/inhibitors"/>
    <property type="match status" value="1"/>
</dbReference>
<keyword evidence="3" id="KW-1185">Reference proteome</keyword>
<dbReference type="InterPro" id="IPR052471">
    <property type="entry name" value="PBI_I9"/>
</dbReference>
<dbReference type="OMA" id="SAIVWFE"/>
<dbReference type="Gene3D" id="3.30.70.80">
    <property type="entry name" value="Peptidase S8 propeptide/proteinase inhibitor I9"/>
    <property type="match status" value="1"/>
</dbReference>
<dbReference type="PANTHER" id="PTHR28288:SF1">
    <property type="entry name" value="INHIBITOR I9 DOMAIN-CONTAINING PROTEIN"/>
    <property type="match status" value="1"/>
</dbReference>
<evidence type="ECO:0000256" key="1">
    <source>
        <dbReference type="ARBA" id="ARBA00038069"/>
    </source>
</evidence>
<dbReference type="EMBL" id="NRDI02000004">
    <property type="protein sequence ID" value="KAI1516904.1"/>
    <property type="molecule type" value="Genomic_DNA"/>
</dbReference>
<comment type="similarity">
    <text evidence="1">Belongs to the protease inhibitor I9 family.</text>
</comment>
<reference evidence="3" key="1">
    <citation type="journal article" date="2022" name="Microb. Genom.">
        <title>A global pangenome for the wheat fungal pathogen Pyrenophora tritici-repentis and prediction of effector protein structural homology.</title>
        <authorList>
            <person name="Moolhuijzen P.M."/>
            <person name="See P.T."/>
            <person name="Shi G."/>
            <person name="Powell H.R."/>
            <person name="Cockram J."/>
            <person name="Jorgensen L.N."/>
            <person name="Benslimane H."/>
            <person name="Strelkov S.E."/>
            <person name="Turner J."/>
            <person name="Liu Z."/>
            <person name="Moffat C.S."/>
        </authorList>
    </citation>
    <scope>NUCLEOTIDE SEQUENCE [LARGE SCALE GENOMIC DNA]</scope>
</reference>
<dbReference type="Proteomes" id="UP000249757">
    <property type="component" value="Unassembled WGS sequence"/>
</dbReference>
<dbReference type="InterPro" id="IPR037045">
    <property type="entry name" value="S8pro/Inhibitor_I9_sf"/>
</dbReference>